<dbReference type="EMBL" id="MU275854">
    <property type="protein sequence ID" value="KAI0051177.1"/>
    <property type="molecule type" value="Genomic_DNA"/>
</dbReference>
<reference evidence="1" key="1">
    <citation type="submission" date="2021-02" db="EMBL/GenBank/DDBJ databases">
        <authorList>
            <consortium name="DOE Joint Genome Institute"/>
            <person name="Ahrendt S."/>
            <person name="Looney B.P."/>
            <person name="Miyauchi S."/>
            <person name="Morin E."/>
            <person name="Drula E."/>
            <person name="Courty P.E."/>
            <person name="Chicoki N."/>
            <person name="Fauchery L."/>
            <person name="Kohler A."/>
            <person name="Kuo A."/>
            <person name="Labutti K."/>
            <person name="Pangilinan J."/>
            <person name="Lipzen A."/>
            <person name="Riley R."/>
            <person name="Andreopoulos W."/>
            <person name="He G."/>
            <person name="Johnson J."/>
            <person name="Barry K.W."/>
            <person name="Grigoriev I.V."/>
            <person name="Nagy L."/>
            <person name="Hibbett D."/>
            <person name="Henrissat B."/>
            <person name="Matheny P.B."/>
            <person name="Labbe J."/>
            <person name="Martin F."/>
        </authorList>
    </citation>
    <scope>NUCLEOTIDE SEQUENCE</scope>
    <source>
        <strain evidence="1">FP105234-sp</strain>
    </source>
</reference>
<comment type="caution">
    <text evidence="1">The sequence shown here is derived from an EMBL/GenBank/DDBJ whole genome shotgun (WGS) entry which is preliminary data.</text>
</comment>
<evidence type="ECO:0000313" key="1">
    <source>
        <dbReference type="EMBL" id="KAI0051177.1"/>
    </source>
</evidence>
<organism evidence="1 2">
    <name type="scientific">Auriscalpium vulgare</name>
    <dbReference type="NCBI Taxonomy" id="40419"/>
    <lineage>
        <taxon>Eukaryota</taxon>
        <taxon>Fungi</taxon>
        <taxon>Dikarya</taxon>
        <taxon>Basidiomycota</taxon>
        <taxon>Agaricomycotina</taxon>
        <taxon>Agaricomycetes</taxon>
        <taxon>Russulales</taxon>
        <taxon>Auriscalpiaceae</taxon>
        <taxon>Auriscalpium</taxon>
    </lineage>
</organism>
<sequence length="427" mass="47374">MHCFHTTALRRLWVFVIAFSELGRFFISTSSCTWPVPPDPTEGVQRVLIVANPQIPAVGNSYSGRNALIQFIVGLNLRKAWMAAKRKRPDALIFLGDMVHNWRADISQTEYQASLNRFHGIFNVPSAVPTYHVAGDYGVGPGHMPTDTPDLRHAQLRYKTSFGPLNQHVQLANHSLVLVDAVGLAAARREHPDSVPHELEELRFMHSQFTRDRRELPVVLFTHMPLYRPDGSDCGPLREKGRTFGHKNMSSPDTSRLLLETFQPSLIFSGDDHDYCAYTHPAPSHASEITVKSISMATGGRRAGFHLLSLAPAAPPAHRPCTLPDPHAVYLRVYLPLLVLTIAIAGYMGATGQGTVIVAAHGHAWVEMRPLEEGGYAEAKEDDGATDSVILWRSRVPGGMRRVLRDLGSIAWPPAALYVCIVVFFFW</sequence>
<protein>
    <submittedName>
        <fullName evidence="1">Uncharacterized protein</fullName>
    </submittedName>
</protein>
<name>A0ACB8S4X3_9AGAM</name>
<dbReference type="Proteomes" id="UP000814033">
    <property type="component" value="Unassembled WGS sequence"/>
</dbReference>
<evidence type="ECO:0000313" key="2">
    <source>
        <dbReference type="Proteomes" id="UP000814033"/>
    </source>
</evidence>
<keyword evidence="2" id="KW-1185">Reference proteome</keyword>
<proteinExistence type="predicted"/>
<accession>A0ACB8S4X3</accession>
<gene>
    <name evidence="1" type="ORF">FA95DRAFT_1554746</name>
</gene>
<reference evidence="1" key="2">
    <citation type="journal article" date="2022" name="New Phytol.">
        <title>Evolutionary transition to the ectomycorrhizal habit in the genomes of a hyperdiverse lineage of mushroom-forming fungi.</title>
        <authorList>
            <person name="Looney B."/>
            <person name="Miyauchi S."/>
            <person name="Morin E."/>
            <person name="Drula E."/>
            <person name="Courty P.E."/>
            <person name="Kohler A."/>
            <person name="Kuo A."/>
            <person name="LaButti K."/>
            <person name="Pangilinan J."/>
            <person name="Lipzen A."/>
            <person name="Riley R."/>
            <person name="Andreopoulos W."/>
            <person name="He G."/>
            <person name="Johnson J."/>
            <person name="Nolan M."/>
            <person name="Tritt A."/>
            <person name="Barry K.W."/>
            <person name="Grigoriev I.V."/>
            <person name="Nagy L.G."/>
            <person name="Hibbett D."/>
            <person name="Henrissat B."/>
            <person name="Matheny P.B."/>
            <person name="Labbe J."/>
            <person name="Martin F.M."/>
        </authorList>
    </citation>
    <scope>NUCLEOTIDE SEQUENCE</scope>
    <source>
        <strain evidence="1">FP105234-sp</strain>
    </source>
</reference>